<reference evidence="2" key="2">
    <citation type="submission" date="2023-01" db="EMBL/GenBank/DDBJ databases">
        <authorList>
            <person name="Hamerlinck H."/>
            <person name="Aerssens A."/>
            <person name="Boelens J."/>
            <person name="Messiaen A.-S."/>
            <person name="Vandendriessche S."/>
            <person name="Velghe A."/>
            <person name="Verhasselt B."/>
            <person name="Leroux-Roels I."/>
        </authorList>
    </citation>
    <scope>NUCLEOTIDE SEQUENCE</scope>
    <source>
        <strain evidence="2">UZG-GERCF-220920-Env23</strain>
    </source>
</reference>
<name>A0AAW7M1T3_9ENTR</name>
<dbReference type="EMBL" id="JAQIHS010000033">
    <property type="protein sequence ID" value="MDN4370874.1"/>
    <property type="molecule type" value="Genomic_DNA"/>
</dbReference>
<evidence type="ECO:0000313" key="2">
    <source>
        <dbReference type="EMBL" id="MDN4370874.1"/>
    </source>
</evidence>
<sequence length="82" mass="9432">MTAFAFWLAFFSVLPVLYWAFKILFDRIRYMCTPQHRLLLEYVDDEGVSHEQFVDVSTDDEFYEVAMAAIRDGKAVKGGAGD</sequence>
<organism evidence="2 3">
    <name type="scientific">Citrobacter portucalensis</name>
    <dbReference type="NCBI Taxonomy" id="1639133"/>
    <lineage>
        <taxon>Bacteria</taxon>
        <taxon>Pseudomonadati</taxon>
        <taxon>Pseudomonadota</taxon>
        <taxon>Gammaproteobacteria</taxon>
        <taxon>Enterobacterales</taxon>
        <taxon>Enterobacteriaceae</taxon>
        <taxon>Citrobacter</taxon>
        <taxon>Citrobacter freundii complex</taxon>
    </lineage>
</organism>
<dbReference type="Proteomes" id="UP001169985">
    <property type="component" value="Unassembled WGS sequence"/>
</dbReference>
<feature type="transmembrane region" description="Helical" evidence="1">
    <location>
        <begin position="6"/>
        <end position="25"/>
    </location>
</feature>
<accession>A0AAW7M1T3</accession>
<reference evidence="2" key="1">
    <citation type="journal article" date="2023" name="Antimicrob Resist Infect Control">
        <title>Sanitary installations and wastewater plumbing as reservoir for the long-term circulation and transmission of carbapenemase producing Citrobacter freundii clones in a hospital setting.</title>
        <authorList>
            <person name="Hamerlinck H."/>
            <person name="Aerssens A."/>
            <person name="Boelens J."/>
            <person name="Dehaene A."/>
            <person name="McMahon M."/>
            <person name="Messiaen A.S."/>
            <person name="Vandendriessche S."/>
            <person name="Velghe A."/>
            <person name="Leroux-Roels I."/>
            <person name="Verhasselt B."/>
        </authorList>
    </citation>
    <scope>NUCLEOTIDE SEQUENCE</scope>
    <source>
        <strain evidence="2">UZG-GERCF-220920-Env23</strain>
    </source>
</reference>
<gene>
    <name evidence="2" type="ORF">PEY55_21715</name>
</gene>
<evidence type="ECO:0000256" key="1">
    <source>
        <dbReference type="SAM" id="Phobius"/>
    </source>
</evidence>
<proteinExistence type="predicted"/>
<evidence type="ECO:0000313" key="3">
    <source>
        <dbReference type="Proteomes" id="UP001169985"/>
    </source>
</evidence>
<protein>
    <submittedName>
        <fullName evidence="2">Uncharacterized protein</fullName>
    </submittedName>
</protein>
<keyword evidence="1" id="KW-0812">Transmembrane</keyword>
<keyword evidence="1" id="KW-1133">Transmembrane helix</keyword>
<comment type="caution">
    <text evidence="2">The sequence shown here is derived from an EMBL/GenBank/DDBJ whole genome shotgun (WGS) entry which is preliminary data.</text>
</comment>
<dbReference type="AlphaFoldDB" id="A0AAW7M1T3"/>
<keyword evidence="1" id="KW-0472">Membrane</keyword>